<dbReference type="InterPro" id="IPR000073">
    <property type="entry name" value="AB_hydrolase_1"/>
</dbReference>
<dbReference type="GO" id="GO:0004484">
    <property type="term" value="F:mRNA guanylyltransferase activity"/>
    <property type="evidence" value="ECO:0007669"/>
    <property type="project" value="TreeGrafter"/>
</dbReference>
<dbReference type="PROSITE" id="PS00383">
    <property type="entry name" value="TYR_PHOSPHATASE_1"/>
    <property type="match status" value="1"/>
</dbReference>
<dbReference type="InterPro" id="IPR000340">
    <property type="entry name" value="Dual-sp_phosphatase_cat-dom"/>
</dbReference>
<dbReference type="InterPro" id="IPR029021">
    <property type="entry name" value="Prot-tyrosine_phosphatase-like"/>
</dbReference>
<evidence type="ECO:0000256" key="3">
    <source>
        <dbReference type="SAM" id="MobiDB-lite"/>
    </source>
</evidence>
<dbReference type="GO" id="GO:0004721">
    <property type="term" value="F:phosphoprotein phosphatase activity"/>
    <property type="evidence" value="ECO:0007669"/>
    <property type="project" value="UniProtKB-KW"/>
</dbReference>
<keyword evidence="4" id="KW-1133">Transmembrane helix</keyword>
<dbReference type="FunFam" id="3.90.190.10:FF:000090">
    <property type="entry name" value="Dual specificity phosphatase catalytic domain protein"/>
    <property type="match status" value="1"/>
</dbReference>
<dbReference type="EMBL" id="ML977142">
    <property type="protein sequence ID" value="KAF1990370.1"/>
    <property type="molecule type" value="Genomic_DNA"/>
</dbReference>
<dbReference type="PANTHER" id="PTHR10367:SF25">
    <property type="entry name" value="DUAL SPECIFICITY PHOSPHATASE CATALYTIC DOMAIN PROTEIN (AFU_ORTHOLOGUE AFUA_1G03540)"/>
    <property type="match status" value="1"/>
</dbReference>
<evidence type="ECO:0000313" key="7">
    <source>
        <dbReference type="Proteomes" id="UP000800041"/>
    </source>
</evidence>
<dbReference type="AlphaFoldDB" id="A0A6G1HBG9"/>
<dbReference type="SUPFAM" id="SSF53474">
    <property type="entry name" value="alpha/beta-Hydrolases"/>
    <property type="match status" value="1"/>
</dbReference>
<dbReference type="InterPro" id="IPR016130">
    <property type="entry name" value="Tyr_Pase_AS"/>
</dbReference>
<evidence type="ECO:0000313" key="6">
    <source>
        <dbReference type="EMBL" id="KAF1990370.1"/>
    </source>
</evidence>
<keyword evidence="1" id="KW-0378">Hydrolase</keyword>
<organism evidence="6 7">
    <name type="scientific">Aulographum hederae CBS 113979</name>
    <dbReference type="NCBI Taxonomy" id="1176131"/>
    <lineage>
        <taxon>Eukaryota</taxon>
        <taxon>Fungi</taxon>
        <taxon>Dikarya</taxon>
        <taxon>Ascomycota</taxon>
        <taxon>Pezizomycotina</taxon>
        <taxon>Dothideomycetes</taxon>
        <taxon>Pleosporomycetidae</taxon>
        <taxon>Aulographales</taxon>
        <taxon>Aulographaceae</taxon>
    </lineage>
</organism>
<dbReference type="SUPFAM" id="SSF52799">
    <property type="entry name" value="(Phosphotyrosine protein) phosphatases II"/>
    <property type="match status" value="1"/>
</dbReference>
<feature type="region of interest" description="Disordered" evidence="3">
    <location>
        <begin position="410"/>
        <end position="484"/>
    </location>
</feature>
<dbReference type="InterPro" id="IPR029058">
    <property type="entry name" value="AB_hydrolase_fold"/>
</dbReference>
<name>A0A6G1HBG9_9PEZI</name>
<dbReference type="Pfam" id="PF00561">
    <property type="entry name" value="Abhydrolase_1"/>
    <property type="match status" value="1"/>
</dbReference>
<proteinExistence type="predicted"/>
<evidence type="ECO:0000256" key="2">
    <source>
        <dbReference type="ARBA" id="ARBA00022912"/>
    </source>
</evidence>
<feature type="domain" description="Tyrosine specific protein phosphatases" evidence="5">
    <location>
        <begin position="630"/>
        <end position="701"/>
    </location>
</feature>
<evidence type="ECO:0000259" key="5">
    <source>
        <dbReference type="PROSITE" id="PS50056"/>
    </source>
</evidence>
<keyword evidence="4" id="KW-0812">Transmembrane</keyword>
<dbReference type="CDD" id="cd14502">
    <property type="entry name" value="RNA_5'-triphosphatase"/>
    <property type="match status" value="1"/>
</dbReference>
<evidence type="ECO:0000256" key="1">
    <source>
        <dbReference type="ARBA" id="ARBA00022801"/>
    </source>
</evidence>
<dbReference type="InterPro" id="IPR051029">
    <property type="entry name" value="mRNA_Capping_Enz/RNA_Phosphat"/>
</dbReference>
<dbReference type="OrthoDB" id="428974at2759"/>
<protein>
    <recommendedName>
        <fullName evidence="5">Tyrosine specific protein phosphatases domain-containing protein</fullName>
    </recommendedName>
</protein>
<sequence>MARRSFKYACADLRAGLLGLQLTAVILFLASVVGACGTVSEPARAYNFTLTRHLALLAKTNLERLNLYPRTRSTVWSMVTAASIVALVPCLWLAKKKKQKPRPTSSSDTSADVSDTVGLDAAATDPGLLKKHSTFNAYSVASTGFTYPSLRTFYRPHPQADKLPTKPAPLPLLVLVHGLGGSVAQFHPLLISLVNIAPSLSIDLPGCGLSNFEPKSWEAYTTQALVALLETAIEEHRDIENGQGVVLIGHSMGSSLCALLAASSSISRHVLGVIAICPVAEPQSEENTAKIKKLLKIPGPIFNLWRMWDRRGGEESGSVYRFAGKGSEQETRRLQVRFNEQSKTPVFRRMASGALPDYSSGRAVGGMPGEETWSKLDIPLFLVAGESDQVTPASEIEKIAKFLGKAIAAPSETMDSPEPLSDSSAPVDSGTISSSLDLSERSPTKSDTGSEEQSKRFDSATLSSDTSTPEEDAIQPSTEKTRRRVLKTTVLPAPAAHALLYAPSSSRILAGLIQTFLSSYIDERLSLGWQLQYLTTEGKWDVKNLAKWKAVAPVSKPIAGAFRALKTLREVDEVHRPSIFVQEWKGKIGAVIDISHESPVYDPQGLEKGGIRYYKFPTVSKLPPTVDEVKSFIDLVDRLRDELAQGGSGEAEKSGERLKPLVGVHCHYGYNRTGFFIVCYLVERLGFKLRDAIEEFGKQRPPGIRHDHFVDTLYVRYCVGLKRAPTL</sequence>
<keyword evidence="7" id="KW-1185">Reference proteome</keyword>
<dbReference type="GO" id="GO:0006370">
    <property type="term" value="P:7-methylguanosine mRNA capping"/>
    <property type="evidence" value="ECO:0007669"/>
    <property type="project" value="TreeGrafter"/>
</dbReference>
<dbReference type="Proteomes" id="UP000800041">
    <property type="component" value="Unassembled WGS sequence"/>
</dbReference>
<feature type="compositionally biased region" description="Polar residues" evidence="3">
    <location>
        <begin position="421"/>
        <end position="437"/>
    </location>
</feature>
<gene>
    <name evidence="6" type="ORF">K402DRAFT_370323</name>
</gene>
<dbReference type="SMART" id="SM00195">
    <property type="entry name" value="DSPc"/>
    <property type="match status" value="1"/>
</dbReference>
<reference evidence="6" key="1">
    <citation type="journal article" date="2020" name="Stud. Mycol.">
        <title>101 Dothideomycetes genomes: a test case for predicting lifestyles and emergence of pathogens.</title>
        <authorList>
            <person name="Haridas S."/>
            <person name="Albert R."/>
            <person name="Binder M."/>
            <person name="Bloem J."/>
            <person name="Labutti K."/>
            <person name="Salamov A."/>
            <person name="Andreopoulos B."/>
            <person name="Baker S."/>
            <person name="Barry K."/>
            <person name="Bills G."/>
            <person name="Bluhm B."/>
            <person name="Cannon C."/>
            <person name="Castanera R."/>
            <person name="Culley D."/>
            <person name="Daum C."/>
            <person name="Ezra D."/>
            <person name="Gonzalez J."/>
            <person name="Henrissat B."/>
            <person name="Kuo A."/>
            <person name="Liang C."/>
            <person name="Lipzen A."/>
            <person name="Lutzoni F."/>
            <person name="Magnuson J."/>
            <person name="Mondo S."/>
            <person name="Nolan M."/>
            <person name="Ohm R."/>
            <person name="Pangilinan J."/>
            <person name="Park H.-J."/>
            <person name="Ramirez L."/>
            <person name="Alfaro M."/>
            <person name="Sun H."/>
            <person name="Tritt A."/>
            <person name="Yoshinaga Y."/>
            <person name="Zwiers L.-H."/>
            <person name="Turgeon B."/>
            <person name="Goodwin S."/>
            <person name="Spatafora J."/>
            <person name="Crous P."/>
            <person name="Grigoriev I."/>
        </authorList>
    </citation>
    <scope>NUCLEOTIDE SEQUENCE</scope>
    <source>
        <strain evidence="6">CBS 113979</strain>
    </source>
</reference>
<keyword evidence="2" id="KW-0904">Protein phosphatase</keyword>
<dbReference type="Gene3D" id="3.90.190.10">
    <property type="entry name" value="Protein tyrosine phosphatase superfamily"/>
    <property type="match status" value="1"/>
</dbReference>
<dbReference type="PROSITE" id="PS50056">
    <property type="entry name" value="TYR_PHOSPHATASE_2"/>
    <property type="match status" value="1"/>
</dbReference>
<feature type="transmembrane region" description="Helical" evidence="4">
    <location>
        <begin position="75"/>
        <end position="94"/>
    </location>
</feature>
<keyword evidence="4" id="KW-0472">Membrane</keyword>
<dbReference type="InterPro" id="IPR000387">
    <property type="entry name" value="Tyr_Pase_dom"/>
</dbReference>
<evidence type="ECO:0000256" key="4">
    <source>
        <dbReference type="SAM" id="Phobius"/>
    </source>
</evidence>
<dbReference type="Gene3D" id="3.40.50.1820">
    <property type="entry name" value="alpha/beta hydrolase"/>
    <property type="match status" value="1"/>
</dbReference>
<dbReference type="PANTHER" id="PTHR10367">
    <property type="entry name" value="MRNA-CAPPING ENZYME"/>
    <property type="match status" value="1"/>
</dbReference>
<dbReference type="Pfam" id="PF00782">
    <property type="entry name" value="DSPc"/>
    <property type="match status" value="1"/>
</dbReference>
<dbReference type="InterPro" id="IPR020422">
    <property type="entry name" value="TYR_PHOSPHATASE_DUAL_dom"/>
</dbReference>
<accession>A0A6G1HBG9</accession>